<proteinExistence type="predicted"/>
<reference evidence="2" key="1">
    <citation type="submission" date="2022-11" db="UniProtKB">
        <authorList>
            <consortium name="WormBaseParasite"/>
        </authorList>
    </citation>
    <scope>IDENTIFICATION</scope>
</reference>
<evidence type="ECO:0000313" key="2">
    <source>
        <dbReference type="WBParaSite" id="PSAMB.scaffold1222size34137.g11804.t1"/>
    </source>
</evidence>
<name>A0A914USF9_9BILA</name>
<dbReference type="WBParaSite" id="PSAMB.scaffold1222size34137.g11804.t1">
    <property type="protein sequence ID" value="PSAMB.scaffold1222size34137.g11804.t1"/>
    <property type="gene ID" value="PSAMB.scaffold1222size34137.g11804"/>
</dbReference>
<protein>
    <submittedName>
        <fullName evidence="2">Uncharacterized protein</fullName>
    </submittedName>
</protein>
<dbReference type="Proteomes" id="UP000887566">
    <property type="component" value="Unplaced"/>
</dbReference>
<keyword evidence="1" id="KW-1185">Reference proteome</keyword>
<sequence>MGAATARVDRHRSYVVAEAIRLRTEGIGPYALDEGCGSANGARTSSSDRRMAAVVLPADPFIMVRGGSAGRLRSRAAAPSDAAACPRPPTTRIYAGRRAFAICVQSAGLRTAVPRPTELIGLDDTACSSLARRDRERWWARRGVPLAHLPPDSAGDGAVVAPSAFSRAA</sequence>
<accession>A0A914USF9</accession>
<dbReference type="AlphaFoldDB" id="A0A914USF9"/>
<organism evidence="1 2">
    <name type="scientific">Plectus sambesii</name>
    <dbReference type="NCBI Taxonomy" id="2011161"/>
    <lineage>
        <taxon>Eukaryota</taxon>
        <taxon>Metazoa</taxon>
        <taxon>Ecdysozoa</taxon>
        <taxon>Nematoda</taxon>
        <taxon>Chromadorea</taxon>
        <taxon>Plectida</taxon>
        <taxon>Plectina</taxon>
        <taxon>Plectoidea</taxon>
        <taxon>Plectidae</taxon>
        <taxon>Plectus</taxon>
    </lineage>
</organism>
<evidence type="ECO:0000313" key="1">
    <source>
        <dbReference type="Proteomes" id="UP000887566"/>
    </source>
</evidence>